<dbReference type="AlphaFoldDB" id="Q50157"/>
<name>Q50157_MYCLR</name>
<sequence>MSLSSMVVCLSGLGPQVLDQFGISAYGGTLGDVLVVLKVGTSGFEDHLSLSIENAPGEHVYSFPAINGQDGGYPLVSYVERRAVPPANHPLAGI</sequence>
<accession>Q50157</accession>
<organism evidence="1">
    <name type="scientific">Mycobacterium leprae</name>
    <dbReference type="NCBI Taxonomy" id="1769"/>
    <lineage>
        <taxon>Bacteria</taxon>
        <taxon>Bacillati</taxon>
        <taxon>Actinomycetota</taxon>
        <taxon>Actinomycetes</taxon>
        <taxon>Mycobacteriales</taxon>
        <taxon>Mycobacteriaceae</taxon>
        <taxon>Mycobacterium</taxon>
    </lineage>
</organism>
<evidence type="ECO:0000313" key="1">
    <source>
        <dbReference type="EMBL" id="AAA63119.1"/>
    </source>
</evidence>
<protein>
    <submittedName>
        <fullName evidence="1">U296o</fullName>
    </submittedName>
</protein>
<reference evidence="1" key="2">
    <citation type="submission" date="1995-04" db="EMBL/GenBank/DDBJ databases">
        <authorList>
            <person name="Smith D.R."/>
        </authorList>
    </citation>
    <scope>NUCLEOTIDE SEQUENCE</scope>
</reference>
<dbReference type="EMBL" id="U15187">
    <property type="protein sequence ID" value="AAA63119.1"/>
    <property type="molecule type" value="Genomic_DNA"/>
</dbReference>
<reference evidence="1" key="1">
    <citation type="submission" date="1994-09" db="EMBL/GenBank/DDBJ databases">
        <authorList>
            <person name="Robison K."/>
        </authorList>
    </citation>
    <scope>NUCLEOTIDE SEQUENCE</scope>
</reference>
<proteinExistence type="predicted"/>